<protein>
    <submittedName>
        <fullName evidence="1">Uncharacterized protein</fullName>
    </submittedName>
</protein>
<keyword evidence="2" id="KW-1185">Reference proteome</keyword>
<accession>A0A151WZH0</accession>
<sequence length="106" mass="12206">MSLNLSIQASCIRKQREPGDKAINNHGRPFEYFPCPSRRNKTMMDNCATIEATSREGTSEICEIGLRLRPRTIRQSLAVLFQQVAAQQKKNEQWRYEVSPDEYKGS</sequence>
<dbReference type="Proteomes" id="UP000075809">
    <property type="component" value="Unassembled WGS sequence"/>
</dbReference>
<reference evidence="1 2" key="1">
    <citation type="submission" date="2015-09" db="EMBL/GenBank/DDBJ databases">
        <title>Trachymyrmex zeteki WGS genome.</title>
        <authorList>
            <person name="Nygaard S."/>
            <person name="Hu H."/>
            <person name="Boomsma J."/>
            <person name="Zhang G."/>
        </authorList>
    </citation>
    <scope>NUCLEOTIDE SEQUENCE [LARGE SCALE GENOMIC DNA]</scope>
    <source>
        <strain evidence="1">Tzet28-1</strain>
        <tissue evidence="1">Whole body</tissue>
    </source>
</reference>
<name>A0A151WZH0_9HYME</name>
<proteinExistence type="predicted"/>
<evidence type="ECO:0000313" key="2">
    <source>
        <dbReference type="Proteomes" id="UP000075809"/>
    </source>
</evidence>
<dbReference type="EMBL" id="KQ982638">
    <property type="protein sequence ID" value="KYQ53294.1"/>
    <property type="molecule type" value="Genomic_DNA"/>
</dbReference>
<evidence type="ECO:0000313" key="1">
    <source>
        <dbReference type="EMBL" id="KYQ53294.1"/>
    </source>
</evidence>
<gene>
    <name evidence="1" type="ORF">ALC60_07582</name>
</gene>
<dbReference type="AlphaFoldDB" id="A0A151WZH0"/>
<organism evidence="1 2">
    <name type="scientific">Mycetomoellerius zeteki</name>
    <dbReference type="NCBI Taxonomy" id="64791"/>
    <lineage>
        <taxon>Eukaryota</taxon>
        <taxon>Metazoa</taxon>
        <taxon>Ecdysozoa</taxon>
        <taxon>Arthropoda</taxon>
        <taxon>Hexapoda</taxon>
        <taxon>Insecta</taxon>
        <taxon>Pterygota</taxon>
        <taxon>Neoptera</taxon>
        <taxon>Endopterygota</taxon>
        <taxon>Hymenoptera</taxon>
        <taxon>Apocrita</taxon>
        <taxon>Aculeata</taxon>
        <taxon>Formicoidea</taxon>
        <taxon>Formicidae</taxon>
        <taxon>Myrmicinae</taxon>
        <taxon>Mycetomoellerius</taxon>
    </lineage>
</organism>